<feature type="binding site" evidence="2">
    <location>
        <position position="443"/>
    </location>
    <ligand>
        <name>Mg(2+)</name>
        <dbReference type="ChEBI" id="CHEBI:18420"/>
        <label>1</label>
    </ligand>
</feature>
<dbReference type="InterPro" id="IPR003595">
    <property type="entry name" value="Tyr_Pase_cat"/>
</dbReference>
<gene>
    <name evidence="4" type="ORF">GGQ97_001564</name>
</gene>
<dbReference type="Pfam" id="PF22784">
    <property type="entry name" value="PTP-SAK"/>
    <property type="match status" value="1"/>
</dbReference>
<dbReference type="InterPro" id="IPR029021">
    <property type="entry name" value="Prot-tyrosine_phosphatase-like"/>
</dbReference>
<evidence type="ECO:0000313" key="5">
    <source>
        <dbReference type="Proteomes" id="UP000558192"/>
    </source>
</evidence>
<dbReference type="PANTHER" id="PTHR16222">
    <property type="entry name" value="ADP-RIBOSYLGLYCOHYDROLASE"/>
    <property type="match status" value="1"/>
</dbReference>
<dbReference type="EC" id="3.2.2.24" evidence="4"/>
<name>A0A7X5Y939_9SPHN</name>
<organism evidence="4 5">
    <name type="scientific">Sphingomonas kaistensis</name>
    <dbReference type="NCBI Taxonomy" id="298708"/>
    <lineage>
        <taxon>Bacteria</taxon>
        <taxon>Pseudomonadati</taxon>
        <taxon>Pseudomonadota</taxon>
        <taxon>Alphaproteobacteria</taxon>
        <taxon>Sphingomonadales</taxon>
        <taxon>Sphingomonadaceae</taxon>
        <taxon>Sphingomonas</taxon>
    </lineage>
</organism>
<dbReference type="PROSITE" id="PS50056">
    <property type="entry name" value="TYR_PHOSPHATASE_2"/>
    <property type="match status" value="1"/>
</dbReference>
<proteinExistence type="predicted"/>
<dbReference type="GO" id="GO:0047407">
    <property type="term" value="F:ADP-ribosyl-[dinitrogen reductase] hydrolase activity"/>
    <property type="evidence" value="ECO:0007669"/>
    <property type="project" value="UniProtKB-EC"/>
</dbReference>
<keyword evidence="1 4" id="KW-0378">Hydrolase</keyword>
<feature type="domain" description="Tyrosine specific protein phosphatases" evidence="3">
    <location>
        <begin position="122"/>
        <end position="174"/>
    </location>
</feature>
<evidence type="ECO:0000256" key="1">
    <source>
        <dbReference type="ARBA" id="ARBA00022801"/>
    </source>
</evidence>
<feature type="binding site" evidence="2">
    <location>
        <position position="446"/>
    </location>
    <ligand>
        <name>Mg(2+)</name>
        <dbReference type="ChEBI" id="CHEBI:18420"/>
        <label>1</label>
    </ligand>
</feature>
<feature type="binding site" evidence="2">
    <location>
        <position position="445"/>
    </location>
    <ligand>
        <name>Mg(2+)</name>
        <dbReference type="ChEBI" id="CHEBI:18420"/>
        <label>1</label>
    </ligand>
</feature>
<keyword evidence="4" id="KW-0326">Glycosidase</keyword>
<dbReference type="Pfam" id="PF03747">
    <property type="entry name" value="ADP_ribosyl_GH"/>
    <property type="match status" value="1"/>
</dbReference>
<dbReference type="InterPro" id="IPR050792">
    <property type="entry name" value="ADP-ribosylglycohydrolase"/>
</dbReference>
<dbReference type="FunFam" id="3.90.190.10:FF:000157">
    <property type="entry name" value="Protein-tyrosine phosphatase"/>
    <property type="match status" value="1"/>
</dbReference>
<dbReference type="RefSeq" id="WP_209022815.1">
    <property type="nucleotide sequence ID" value="NZ_JAATJC010000001.1"/>
</dbReference>
<dbReference type="InterPro" id="IPR057023">
    <property type="entry name" value="PTP-SAK"/>
</dbReference>
<feature type="binding site" evidence="2">
    <location>
        <position position="243"/>
    </location>
    <ligand>
        <name>Mg(2+)</name>
        <dbReference type="ChEBI" id="CHEBI:18420"/>
        <label>1</label>
    </ligand>
</feature>
<evidence type="ECO:0000313" key="4">
    <source>
        <dbReference type="EMBL" id="NJC05771.1"/>
    </source>
</evidence>
<keyword evidence="5" id="KW-1185">Reference proteome</keyword>
<dbReference type="Gene3D" id="3.90.190.10">
    <property type="entry name" value="Protein tyrosine phosphatase superfamily"/>
    <property type="match status" value="1"/>
</dbReference>
<dbReference type="AlphaFoldDB" id="A0A7X5Y939"/>
<dbReference type="InterPro" id="IPR036705">
    <property type="entry name" value="Ribosyl_crysJ1_sf"/>
</dbReference>
<dbReference type="GO" id="GO:0016791">
    <property type="term" value="F:phosphatase activity"/>
    <property type="evidence" value="ECO:0007669"/>
    <property type="project" value="UniProtKB-ARBA"/>
</dbReference>
<dbReference type="SMART" id="SM00404">
    <property type="entry name" value="PTPc_motif"/>
    <property type="match status" value="1"/>
</dbReference>
<dbReference type="PANTHER" id="PTHR16222:SF12">
    <property type="entry name" value="ADP-RIBOSYLGLYCOHYDROLASE-RELATED"/>
    <property type="match status" value="1"/>
</dbReference>
<comment type="cofactor">
    <cofactor evidence="2">
        <name>Mg(2+)</name>
        <dbReference type="ChEBI" id="CHEBI:18420"/>
    </cofactor>
    <text evidence="2">Binds 2 magnesium ions per subunit.</text>
</comment>
<evidence type="ECO:0000259" key="3">
    <source>
        <dbReference type="PROSITE" id="PS50056"/>
    </source>
</evidence>
<comment type="caution">
    <text evidence="4">The sequence shown here is derived from an EMBL/GenBank/DDBJ whole genome shotgun (WGS) entry which is preliminary data.</text>
</comment>
<dbReference type="InterPro" id="IPR005502">
    <property type="entry name" value="Ribosyl_crysJ1"/>
</dbReference>
<dbReference type="InterPro" id="IPR000387">
    <property type="entry name" value="Tyr_Pase_dom"/>
</dbReference>
<dbReference type="CDD" id="cd14505">
    <property type="entry name" value="CDKN3-like"/>
    <property type="match status" value="1"/>
</dbReference>
<dbReference type="SUPFAM" id="SSF52799">
    <property type="entry name" value="(Phosphotyrosine protein) phosphatases II"/>
    <property type="match status" value="1"/>
</dbReference>
<feature type="binding site" evidence="2">
    <location>
        <position position="245"/>
    </location>
    <ligand>
        <name>Mg(2+)</name>
        <dbReference type="ChEBI" id="CHEBI:18420"/>
        <label>1</label>
    </ligand>
</feature>
<dbReference type="Proteomes" id="UP000558192">
    <property type="component" value="Unassembled WGS sequence"/>
</dbReference>
<dbReference type="SUPFAM" id="SSF101478">
    <property type="entry name" value="ADP-ribosylglycohydrolase"/>
    <property type="match status" value="1"/>
</dbReference>
<feature type="binding site" evidence="2">
    <location>
        <position position="244"/>
    </location>
    <ligand>
        <name>Mg(2+)</name>
        <dbReference type="ChEBI" id="CHEBI:18420"/>
        <label>1</label>
    </ligand>
</feature>
<dbReference type="Gene3D" id="1.10.4080.10">
    <property type="entry name" value="ADP-ribosylation/Crystallin J1"/>
    <property type="match status" value="1"/>
</dbReference>
<keyword evidence="2" id="KW-0479">Metal-binding</keyword>
<keyword evidence="2" id="KW-0460">Magnesium</keyword>
<reference evidence="4 5" key="1">
    <citation type="submission" date="2020-03" db="EMBL/GenBank/DDBJ databases">
        <title>Genomic Encyclopedia of Type Strains, Phase IV (KMG-IV): sequencing the most valuable type-strain genomes for metagenomic binning, comparative biology and taxonomic classification.</title>
        <authorList>
            <person name="Goeker M."/>
        </authorList>
    </citation>
    <scope>NUCLEOTIDE SEQUENCE [LARGE SCALE GENOMIC DNA]</scope>
    <source>
        <strain evidence="4 5">DSM 16846</strain>
    </source>
</reference>
<sequence length="499" mass="53249">MAIKTSVSHPLQIAEISAGPGLGRVGITFCPGKRQVSAFSGRWDRDLSIDVDAIASWGAAAVLTLVEDHELTSLGVEKLGAEVRARHMTWFHLPIPDVTAPSASFERIWQVHGEGIRHLIRSGFDVLVHCKGGLGRAGTVAARLLVELGWRPDDAILEVRRVRPGAIETSAQEEHVLKSEKILEAQSSEIWFSLEDRAVGALLGLAVGDAVGTTLEFQRRDSGSPLEDMVGGGPFQLTAGEWTDDTAMALALANSLLAKNGLDELDLMNRFVSWWRRGRYSCTGTCFDIGSTTASALSHFEEAGEPIAGSNHPHSAGNGSLMRLAPVAILGLQLSIRERAALAERQSATTHGAPACLSACKHFSVLLHDAINGATRTEVLMPRSADGHPEVAEVLAGSWRGKPRNAIKSSGYVVHTLEAALWCIGRTSSFKEAVLLAANLGDDADTTAAVTGQLAGALYGAAAIPEPWLRKLAWADRIETMARALVTRSRLLAPVTSPV</sequence>
<protein>
    <submittedName>
        <fullName evidence="4">ADP-ribosyl-[dinitrogen reductase] hydrolase</fullName>
        <ecNumber evidence="4">3.2.2.24</ecNumber>
    </submittedName>
</protein>
<dbReference type="GO" id="GO:0046872">
    <property type="term" value="F:metal ion binding"/>
    <property type="evidence" value="ECO:0007669"/>
    <property type="project" value="UniProtKB-KW"/>
</dbReference>
<dbReference type="EMBL" id="JAATJC010000001">
    <property type="protein sequence ID" value="NJC05771.1"/>
    <property type="molecule type" value="Genomic_DNA"/>
</dbReference>
<evidence type="ECO:0000256" key="2">
    <source>
        <dbReference type="PIRSR" id="PIRSR605502-1"/>
    </source>
</evidence>
<accession>A0A7X5Y939</accession>